<dbReference type="SMART" id="SM00871">
    <property type="entry name" value="AraC_E_bind"/>
    <property type="match status" value="1"/>
</dbReference>
<feature type="domain" description="AraC effector-binding" evidence="1">
    <location>
        <begin position="5"/>
        <end position="148"/>
    </location>
</feature>
<evidence type="ECO:0000313" key="3">
    <source>
        <dbReference type="Proteomes" id="UP001589747"/>
    </source>
</evidence>
<protein>
    <submittedName>
        <fullName evidence="2">GyrI-like domain-containing protein</fullName>
    </submittedName>
</protein>
<organism evidence="2 3">
    <name type="scientific">Paenibacillus aurantiacus</name>
    <dbReference type="NCBI Taxonomy" id="1936118"/>
    <lineage>
        <taxon>Bacteria</taxon>
        <taxon>Bacillati</taxon>
        <taxon>Bacillota</taxon>
        <taxon>Bacilli</taxon>
        <taxon>Bacillales</taxon>
        <taxon>Paenibacillaceae</taxon>
        <taxon>Paenibacillus</taxon>
    </lineage>
</organism>
<name>A0ABV5KUP2_9BACL</name>
<reference evidence="2 3" key="1">
    <citation type="submission" date="2024-09" db="EMBL/GenBank/DDBJ databases">
        <authorList>
            <person name="Sun Q."/>
            <person name="Mori K."/>
        </authorList>
    </citation>
    <scope>NUCLEOTIDE SEQUENCE [LARGE SCALE GENOMIC DNA]</scope>
    <source>
        <strain evidence="2 3">TISTR 2452</strain>
    </source>
</reference>
<comment type="caution">
    <text evidence="2">The sequence shown here is derived from an EMBL/GenBank/DDBJ whole genome shotgun (WGS) entry which is preliminary data.</text>
</comment>
<evidence type="ECO:0000259" key="1">
    <source>
        <dbReference type="SMART" id="SM00871"/>
    </source>
</evidence>
<proteinExistence type="predicted"/>
<dbReference type="Pfam" id="PF14526">
    <property type="entry name" value="Cass2"/>
    <property type="match status" value="1"/>
</dbReference>
<dbReference type="EMBL" id="JBHMDO010000038">
    <property type="protein sequence ID" value="MFB9328940.1"/>
    <property type="molecule type" value="Genomic_DNA"/>
</dbReference>
<keyword evidence="3" id="KW-1185">Reference proteome</keyword>
<accession>A0ABV5KUP2</accession>
<dbReference type="SUPFAM" id="SSF55136">
    <property type="entry name" value="Probable bacterial effector-binding domain"/>
    <property type="match status" value="1"/>
</dbReference>
<dbReference type="Gene3D" id="3.20.80.10">
    <property type="entry name" value="Regulatory factor, effector binding domain"/>
    <property type="match status" value="1"/>
</dbReference>
<gene>
    <name evidence="2" type="ORF">ACFFSY_23645</name>
</gene>
<dbReference type="InterPro" id="IPR011256">
    <property type="entry name" value="Reg_factor_effector_dom_sf"/>
</dbReference>
<dbReference type="InterPro" id="IPR029441">
    <property type="entry name" value="Cass2"/>
</dbReference>
<dbReference type="InterPro" id="IPR010499">
    <property type="entry name" value="AraC_E-bd"/>
</dbReference>
<evidence type="ECO:0000313" key="2">
    <source>
        <dbReference type="EMBL" id="MFB9328940.1"/>
    </source>
</evidence>
<sequence length="152" mass="17662">MSSMNQVNEIDLPEIHLVGLCITSPFNSHRPDRIEAMKNEFLRRKGEIQHVLHPERYVSPHFSSEILFTYFVCMEVARLSDIPEGMLGFTIPPHRYAAVQSPDDPYRVIHDYLQATSKHNHDKALALEIYRFDKSVWPDEAEVYIPLREAAQ</sequence>
<dbReference type="RefSeq" id="WP_377498734.1">
    <property type="nucleotide sequence ID" value="NZ_JBHMDO010000038.1"/>
</dbReference>
<dbReference type="Proteomes" id="UP001589747">
    <property type="component" value="Unassembled WGS sequence"/>
</dbReference>